<sequence>MLSVDGTKDIERRVGILEDKDRYNDKRFRNIETTIKEDRKEVYNAIEKLHNSLREIERGQHTQELTNQKMDFTLDSINKERESERLHKEESRKEFKQLKWLIIGTIFTLFSSLIIALVRSWLGI</sequence>
<dbReference type="Pfam" id="PF11166">
    <property type="entry name" value="DUF2951"/>
    <property type="match status" value="1"/>
</dbReference>
<keyword evidence="1" id="KW-1133">Transmembrane helix</keyword>
<evidence type="ECO:0000256" key="1">
    <source>
        <dbReference type="SAM" id="Phobius"/>
    </source>
</evidence>
<dbReference type="Proteomes" id="UP000254707">
    <property type="component" value="Unassembled WGS sequence"/>
</dbReference>
<evidence type="ECO:0000313" key="2">
    <source>
        <dbReference type="EMBL" id="SUM82692.1"/>
    </source>
</evidence>
<keyword evidence="1" id="KW-0472">Membrane</keyword>
<evidence type="ECO:0000313" key="3">
    <source>
        <dbReference type="Proteomes" id="UP000254707"/>
    </source>
</evidence>
<keyword evidence="1" id="KW-0812">Transmembrane</keyword>
<feature type="transmembrane region" description="Helical" evidence="1">
    <location>
        <begin position="100"/>
        <end position="122"/>
    </location>
</feature>
<dbReference type="RefSeq" id="WP_107540945.1">
    <property type="nucleotide sequence ID" value="NZ_UHED01000001.1"/>
</dbReference>
<dbReference type="EMBL" id="UHED01000001">
    <property type="protein sequence ID" value="SUM82692.1"/>
    <property type="molecule type" value="Genomic_DNA"/>
</dbReference>
<name>A0A380HM55_STASA</name>
<gene>
    <name evidence="2" type="ORF">NCTC7688_01246</name>
</gene>
<dbReference type="InterPro" id="IPR021337">
    <property type="entry name" value="DUF2951"/>
</dbReference>
<accession>A0A380HM55</accession>
<protein>
    <submittedName>
        <fullName evidence="2">Phage protein</fullName>
    </submittedName>
</protein>
<reference evidence="2 3" key="1">
    <citation type="submission" date="2018-06" db="EMBL/GenBank/DDBJ databases">
        <authorList>
            <consortium name="Pathogen Informatics"/>
            <person name="Doyle S."/>
        </authorList>
    </citation>
    <scope>NUCLEOTIDE SEQUENCE [LARGE SCALE GENOMIC DNA]</scope>
    <source>
        <strain evidence="2 3">NCTC7688</strain>
    </source>
</reference>
<proteinExistence type="predicted"/>
<dbReference type="AlphaFoldDB" id="A0A380HM55"/>
<organism evidence="2 3">
    <name type="scientific">Staphylococcus saprophyticus</name>
    <dbReference type="NCBI Taxonomy" id="29385"/>
    <lineage>
        <taxon>Bacteria</taxon>
        <taxon>Bacillati</taxon>
        <taxon>Bacillota</taxon>
        <taxon>Bacilli</taxon>
        <taxon>Bacillales</taxon>
        <taxon>Staphylococcaceae</taxon>
        <taxon>Staphylococcus</taxon>
    </lineage>
</organism>